<comment type="caution">
    <text evidence="7">The sequence shown here is derived from an EMBL/GenBank/DDBJ whole genome shotgun (WGS) entry which is preliminary data.</text>
</comment>
<protein>
    <recommendedName>
        <fullName evidence="9">Fanconi anemia group D2 protein</fullName>
    </recommendedName>
</protein>
<feature type="compositionally biased region" description="Low complexity" evidence="6">
    <location>
        <begin position="643"/>
        <end position="660"/>
    </location>
</feature>
<name>A0AAD9P103_RIDPI</name>
<feature type="compositionally biased region" description="Basic and acidic residues" evidence="6">
    <location>
        <begin position="68"/>
        <end position="80"/>
    </location>
</feature>
<feature type="compositionally biased region" description="Basic residues" evidence="6">
    <location>
        <begin position="53"/>
        <end position="67"/>
    </location>
</feature>
<gene>
    <name evidence="7" type="ORF">NP493_212g05055</name>
</gene>
<dbReference type="AlphaFoldDB" id="A0AAD9P103"/>
<dbReference type="GO" id="GO:0005634">
    <property type="term" value="C:nucleus"/>
    <property type="evidence" value="ECO:0007669"/>
    <property type="project" value="UniProtKB-SubCell"/>
</dbReference>
<reference evidence="7" key="1">
    <citation type="journal article" date="2023" name="Mol. Biol. Evol.">
        <title>Third-Generation Sequencing Reveals the Adaptive Role of the Epigenome in Three Deep-Sea Polychaetes.</title>
        <authorList>
            <person name="Perez M."/>
            <person name="Aroh O."/>
            <person name="Sun Y."/>
            <person name="Lan Y."/>
            <person name="Juniper S.K."/>
            <person name="Young C.R."/>
            <person name="Angers B."/>
            <person name="Qian P.Y."/>
        </authorList>
    </citation>
    <scope>NUCLEOTIDE SEQUENCE</scope>
    <source>
        <strain evidence="7">R07B-5</strain>
    </source>
</reference>
<sequence length="660" mass="73223">MKAKVLSRLQHITETSALLEKCLAVTPNYVPPAANFDEEEGGKQPPHPSTAGVKRKPKAKGKKKKAGKKIEDPNDETKVDSDEDTCAKASTQNDSDLVTKTEIEDVGLVSLQDYSLYLRELDMDVFNTLHVGLITKAALDSDMNTKDTSILQLQPQQLEFLLHDLVHKLEHVLVTTTTKRRSFLKSKTEKRSGFSHLDDLGAPQVVTMVVQLLPALCDHLEGASAFFQTLMAANDGLIDGPGSHTQEAQLIGSCFHLLLEALLALFSWTGFVLSDQKDLLKKAVGTLAGRMNMTPVSSQLSLTGIIQQSFAYLENFSGSVPLLSSAIVLCRLLGCLSQYGDQLKLSTKIACVSEDFLKREWLDRDGQTLKGAKHNENIQALLKLYLTHSEDVLGSLEKLTAVGVPELLQEETDKNARSSTYPTLTKHSYHVYYRVMLHELVATVKTFVPDRLTDTQEVRVDKLLQWNLSVRIFHILVNLIKVFDARPNLGALTKYGRQFLELVVRLGMPLLDRMFRSHRDDVQLLLKNLQLSTRSLHHLCGHSKIMKDIALTNQVPLLKKSLETFVYRVKAMLTMAQCLEAFWLGNLKNRDLRGEEILSQASRAPTESDSEAEPVEEDDESDVELDAGSEAGSTTKASVQATDAGNSGSSSDEASYSEIY</sequence>
<comment type="similarity">
    <text evidence="5">Belongs to the Fanconi anemia protein FANCD2 family.</text>
</comment>
<feature type="region of interest" description="Disordered" evidence="6">
    <location>
        <begin position="598"/>
        <end position="660"/>
    </location>
</feature>
<dbReference type="Proteomes" id="UP001209878">
    <property type="component" value="Unassembled WGS sequence"/>
</dbReference>
<evidence type="ECO:0000256" key="5">
    <source>
        <dbReference type="ARBA" id="ARBA00093456"/>
    </source>
</evidence>
<evidence type="ECO:0000256" key="4">
    <source>
        <dbReference type="ARBA" id="ARBA00023242"/>
    </source>
</evidence>
<dbReference type="GO" id="GO:0031573">
    <property type="term" value="P:mitotic intra-S DNA damage checkpoint signaling"/>
    <property type="evidence" value="ECO:0007669"/>
    <property type="project" value="TreeGrafter"/>
</dbReference>
<evidence type="ECO:0000256" key="6">
    <source>
        <dbReference type="SAM" id="MobiDB-lite"/>
    </source>
</evidence>
<dbReference type="PANTHER" id="PTHR32086">
    <property type="entry name" value="FANCONI ANEMIA GROUP D2 PROTEIN"/>
    <property type="match status" value="1"/>
</dbReference>
<keyword evidence="4" id="KW-0539">Nucleus</keyword>
<evidence type="ECO:0008006" key="9">
    <source>
        <dbReference type="Google" id="ProtNLM"/>
    </source>
</evidence>
<feature type="compositionally biased region" description="Polar residues" evidence="6">
    <location>
        <begin position="631"/>
        <end position="641"/>
    </location>
</feature>
<feature type="compositionally biased region" description="Acidic residues" evidence="6">
    <location>
        <begin position="608"/>
        <end position="627"/>
    </location>
</feature>
<dbReference type="GO" id="GO:0036297">
    <property type="term" value="P:interstrand cross-link repair"/>
    <property type="evidence" value="ECO:0007669"/>
    <property type="project" value="TreeGrafter"/>
</dbReference>
<keyword evidence="8" id="KW-1185">Reference proteome</keyword>
<dbReference type="InterPro" id="IPR029448">
    <property type="entry name" value="FANCD2"/>
</dbReference>
<feature type="region of interest" description="Disordered" evidence="6">
    <location>
        <begin position="32"/>
        <end position="90"/>
    </location>
</feature>
<proteinExistence type="inferred from homology"/>
<evidence type="ECO:0000313" key="7">
    <source>
        <dbReference type="EMBL" id="KAK2186158.1"/>
    </source>
</evidence>
<evidence type="ECO:0000256" key="1">
    <source>
        <dbReference type="ARBA" id="ARBA00004123"/>
    </source>
</evidence>
<dbReference type="EMBL" id="JAODUO010000211">
    <property type="protein sequence ID" value="KAK2186158.1"/>
    <property type="molecule type" value="Genomic_DNA"/>
</dbReference>
<dbReference type="GO" id="GO:0070182">
    <property type="term" value="F:DNA polymerase binding"/>
    <property type="evidence" value="ECO:0007669"/>
    <property type="project" value="TreeGrafter"/>
</dbReference>
<dbReference type="GO" id="GO:0000793">
    <property type="term" value="C:condensed chromosome"/>
    <property type="evidence" value="ECO:0007669"/>
    <property type="project" value="TreeGrafter"/>
</dbReference>
<dbReference type="GO" id="GO:0007129">
    <property type="term" value="P:homologous chromosome pairing at meiosis"/>
    <property type="evidence" value="ECO:0007669"/>
    <property type="project" value="TreeGrafter"/>
</dbReference>
<keyword evidence="2" id="KW-1017">Isopeptide bond</keyword>
<dbReference type="Pfam" id="PF14631">
    <property type="entry name" value="FancD2"/>
    <property type="match status" value="1"/>
</dbReference>
<accession>A0AAD9P103</accession>
<organism evidence="7 8">
    <name type="scientific">Ridgeia piscesae</name>
    <name type="common">Tubeworm</name>
    <dbReference type="NCBI Taxonomy" id="27915"/>
    <lineage>
        <taxon>Eukaryota</taxon>
        <taxon>Metazoa</taxon>
        <taxon>Spiralia</taxon>
        <taxon>Lophotrochozoa</taxon>
        <taxon>Annelida</taxon>
        <taxon>Polychaeta</taxon>
        <taxon>Sedentaria</taxon>
        <taxon>Canalipalpata</taxon>
        <taxon>Sabellida</taxon>
        <taxon>Siboglinidae</taxon>
        <taxon>Ridgeia</taxon>
    </lineage>
</organism>
<evidence type="ECO:0000256" key="2">
    <source>
        <dbReference type="ARBA" id="ARBA00022499"/>
    </source>
</evidence>
<dbReference type="PANTHER" id="PTHR32086:SF0">
    <property type="entry name" value="FANCONI ANEMIA GROUP D2 PROTEIN"/>
    <property type="match status" value="1"/>
</dbReference>
<dbReference type="GO" id="GO:1990918">
    <property type="term" value="P:double-strand break repair involved in meiotic recombination"/>
    <property type="evidence" value="ECO:0007669"/>
    <property type="project" value="TreeGrafter"/>
</dbReference>
<comment type="subcellular location">
    <subcellularLocation>
        <location evidence="1">Nucleus</location>
    </subcellularLocation>
</comment>
<evidence type="ECO:0000256" key="3">
    <source>
        <dbReference type="ARBA" id="ARBA00022843"/>
    </source>
</evidence>
<keyword evidence="3" id="KW-0832">Ubl conjugation</keyword>
<evidence type="ECO:0000313" key="8">
    <source>
        <dbReference type="Proteomes" id="UP001209878"/>
    </source>
</evidence>